<dbReference type="SUPFAM" id="SSF46785">
    <property type="entry name" value="Winged helix' DNA-binding domain"/>
    <property type="match status" value="1"/>
</dbReference>
<dbReference type="InterPro" id="IPR039418">
    <property type="entry name" value="LexA-like"/>
</dbReference>
<comment type="caution">
    <text evidence="14">The sequence shown here is derived from an EMBL/GenBank/DDBJ whole genome shotgun (WGS) entry which is preliminary data.</text>
</comment>
<keyword evidence="2" id="KW-0678">Repressor</keyword>
<dbReference type="GO" id="GO:0004252">
    <property type="term" value="F:serine-type endopeptidase activity"/>
    <property type="evidence" value="ECO:0007669"/>
    <property type="project" value="InterPro"/>
</dbReference>
<dbReference type="Pfam" id="PF00717">
    <property type="entry name" value="Peptidase_S24"/>
    <property type="match status" value="1"/>
</dbReference>
<keyword evidence="6 12" id="KW-0068">Autocatalytic cleavage</keyword>
<evidence type="ECO:0000256" key="6">
    <source>
        <dbReference type="ARBA" id="ARBA00022813"/>
    </source>
</evidence>
<dbReference type="InterPro" id="IPR006200">
    <property type="entry name" value="LexA"/>
</dbReference>
<evidence type="ECO:0000256" key="11">
    <source>
        <dbReference type="ARBA" id="ARBA00023236"/>
    </source>
</evidence>
<keyword evidence="7" id="KW-0805">Transcription regulation</keyword>
<dbReference type="Proteomes" id="UP000178944">
    <property type="component" value="Unassembled WGS sequence"/>
</dbReference>
<keyword evidence="5 12" id="KW-0378">Hydrolase</keyword>
<evidence type="ECO:0000313" key="15">
    <source>
        <dbReference type="Proteomes" id="UP000178944"/>
    </source>
</evidence>
<dbReference type="Gene3D" id="2.10.109.10">
    <property type="entry name" value="Umud Fragment, subunit A"/>
    <property type="match status" value="1"/>
</dbReference>
<dbReference type="InterPro" id="IPR036390">
    <property type="entry name" value="WH_DNA-bd_sf"/>
</dbReference>
<accession>A0A1G1YQU5</accession>
<evidence type="ECO:0000256" key="12">
    <source>
        <dbReference type="RuleBase" id="RU003991"/>
    </source>
</evidence>
<dbReference type="Gene3D" id="1.10.10.10">
    <property type="entry name" value="Winged helix-like DNA-binding domain superfamily/Winged helix DNA-binding domain"/>
    <property type="match status" value="1"/>
</dbReference>
<dbReference type="SUPFAM" id="SSF51306">
    <property type="entry name" value="LexA/Signal peptidase"/>
    <property type="match status" value="1"/>
</dbReference>
<dbReference type="NCBIfam" id="TIGR00498">
    <property type="entry name" value="lexA"/>
    <property type="match status" value="1"/>
</dbReference>
<dbReference type="InterPro" id="IPR006197">
    <property type="entry name" value="Peptidase_S24_LexA"/>
</dbReference>
<dbReference type="PANTHER" id="PTHR33516:SF2">
    <property type="entry name" value="LEXA REPRESSOR-RELATED"/>
    <property type="match status" value="1"/>
</dbReference>
<keyword evidence="3" id="KW-0235">DNA replication</keyword>
<evidence type="ECO:0000256" key="1">
    <source>
        <dbReference type="ARBA" id="ARBA00007484"/>
    </source>
</evidence>
<dbReference type="GO" id="GO:0006260">
    <property type="term" value="P:DNA replication"/>
    <property type="evidence" value="ECO:0007669"/>
    <property type="project" value="UniProtKB-KW"/>
</dbReference>
<dbReference type="PANTHER" id="PTHR33516">
    <property type="entry name" value="LEXA REPRESSOR"/>
    <property type="match status" value="1"/>
</dbReference>
<dbReference type="InterPro" id="IPR050077">
    <property type="entry name" value="LexA_repressor"/>
</dbReference>
<dbReference type="NCBIfam" id="NF007621">
    <property type="entry name" value="PRK10276.1"/>
    <property type="match status" value="1"/>
</dbReference>
<dbReference type="InterPro" id="IPR036388">
    <property type="entry name" value="WH-like_DNA-bd_sf"/>
</dbReference>
<keyword evidence="10" id="KW-0234">DNA repair</keyword>
<dbReference type="PRINTS" id="PR00726">
    <property type="entry name" value="LEXASERPTASE"/>
</dbReference>
<keyword evidence="9" id="KW-0804">Transcription</keyword>
<evidence type="ECO:0000256" key="4">
    <source>
        <dbReference type="ARBA" id="ARBA00022763"/>
    </source>
</evidence>
<keyword evidence="4" id="KW-0227">DNA damage</keyword>
<evidence type="ECO:0000256" key="7">
    <source>
        <dbReference type="ARBA" id="ARBA00023015"/>
    </source>
</evidence>
<protein>
    <submittedName>
        <fullName evidence="14">Repressor LexA</fullName>
    </submittedName>
</protein>
<keyword evidence="11" id="KW-0742">SOS response</keyword>
<name>A0A1G1YQU5_9BACT</name>
<dbReference type="GO" id="GO:0009432">
    <property type="term" value="P:SOS response"/>
    <property type="evidence" value="ECO:0007669"/>
    <property type="project" value="UniProtKB-KW"/>
</dbReference>
<evidence type="ECO:0000256" key="2">
    <source>
        <dbReference type="ARBA" id="ARBA00022491"/>
    </source>
</evidence>
<keyword evidence="8" id="KW-0238">DNA-binding</keyword>
<sequence length="187" mass="21315">MDSAKNKLVAFYRRQRRMPSYREMMTLFGYRSKNAVHKLVGRLIEDGFIKKDEQGKLLPRRFFGSVHLLGEVQAGFPSPAEEELADAITLDDYLIKNREATFMLKVSGDSMIDAGIQPGDMVLVERTNTVKPGDIVVAEVDNEWTLKFYRKQGNKVYLEAANKKYPPIYPHEALTIAAVVKAVIRKY</sequence>
<dbReference type="InterPro" id="IPR015927">
    <property type="entry name" value="Peptidase_S24_S26A/B/C"/>
</dbReference>
<dbReference type="AlphaFoldDB" id="A0A1G1YQU5"/>
<evidence type="ECO:0000256" key="5">
    <source>
        <dbReference type="ARBA" id="ARBA00022801"/>
    </source>
</evidence>
<evidence type="ECO:0000256" key="9">
    <source>
        <dbReference type="ARBA" id="ARBA00023163"/>
    </source>
</evidence>
<gene>
    <name evidence="14" type="ORF">A2951_02725</name>
</gene>
<dbReference type="GO" id="GO:0045892">
    <property type="term" value="P:negative regulation of DNA-templated transcription"/>
    <property type="evidence" value="ECO:0007669"/>
    <property type="project" value="InterPro"/>
</dbReference>
<dbReference type="CDD" id="cd06529">
    <property type="entry name" value="S24_LexA-like"/>
    <property type="match status" value="1"/>
</dbReference>
<evidence type="ECO:0000259" key="13">
    <source>
        <dbReference type="Pfam" id="PF00717"/>
    </source>
</evidence>
<dbReference type="InterPro" id="IPR036286">
    <property type="entry name" value="LexA/Signal_pep-like_sf"/>
</dbReference>
<reference evidence="14 15" key="1">
    <citation type="journal article" date="2016" name="Nat. Commun.">
        <title>Thousands of microbial genomes shed light on interconnected biogeochemical processes in an aquifer system.</title>
        <authorList>
            <person name="Anantharaman K."/>
            <person name="Brown C.T."/>
            <person name="Hug L.A."/>
            <person name="Sharon I."/>
            <person name="Castelle C.J."/>
            <person name="Probst A.J."/>
            <person name="Thomas B.C."/>
            <person name="Singh A."/>
            <person name="Wilkins M.J."/>
            <person name="Karaoz U."/>
            <person name="Brodie E.L."/>
            <person name="Williams K.H."/>
            <person name="Hubbard S.S."/>
            <person name="Banfield J.F."/>
        </authorList>
    </citation>
    <scope>NUCLEOTIDE SEQUENCE [LARGE SCALE GENOMIC DNA]</scope>
</reference>
<evidence type="ECO:0000256" key="3">
    <source>
        <dbReference type="ARBA" id="ARBA00022705"/>
    </source>
</evidence>
<dbReference type="GO" id="GO:0003677">
    <property type="term" value="F:DNA binding"/>
    <property type="evidence" value="ECO:0007669"/>
    <property type="project" value="UniProtKB-KW"/>
</dbReference>
<dbReference type="GO" id="GO:0006281">
    <property type="term" value="P:DNA repair"/>
    <property type="evidence" value="ECO:0007669"/>
    <property type="project" value="UniProtKB-KW"/>
</dbReference>
<feature type="domain" description="Peptidase S24/S26A/S26B/S26C" evidence="13">
    <location>
        <begin position="68"/>
        <end position="179"/>
    </location>
</feature>
<proteinExistence type="inferred from homology"/>
<organism evidence="14 15">
    <name type="scientific">Candidatus Buchananbacteria bacterium RIFCSPLOWO2_01_FULL_56_15</name>
    <dbReference type="NCBI Taxonomy" id="1797547"/>
    <lineage>
        <taxon>Bacteria</taxon>
        <taxon>Candidatus Buchananiibacteriota</taxon>
    </lineage>
</organism>
<evidence type="ECO:0000256" key="8">
    <source>
        <dbReference type="ARBA" id="ARBA00023125"/>
    </source>
</evidence>
<dbReference type="EMBL" id="MHIQ01000023">
    <property type="protein sequence ID" value="OGY54701.1"/>
    <property type="molecule type" value="Genomic_DNA"/>
</dbReference>
<evidence type="ECO:0000256" key="10">
    <source>
        <dbReference type="ARBA" id="ARBA00023204"/>
    </source>
</evidence>
<comment type="similarity">
    <text evidence="1 12">Belongs to the peptidase S24 family.</text>
</comment>
<evidence type="ECO:0000313" key="14">
    <source>
        <dbReference type="EMBL" id="OGY54701.1"/>
    </source>
</evidence>